<dbReference type="InterPro" id="IPR001733">
    <property type="entry name" value="Peptidase_S26B"/>
</dbReference>
<keyword evidence="4 6" id="KW-0472">Membrane</keyword>
<feature type="transmembrane region" description="Helical" evidence="6">
    <location>
        <begin position="157"/>
        <end position="179"/>
    </location>
</feature>
<dbReference type="EMBL" id="WBVM01000001">
    <property type="protein sequence ID" value="KAB2812851.1"/>
    <property type="molecule type" value="Genomic_DNA"/>
</dbReference>
<keyword evidence="2 6" id="KW-0812">Transmembrane</keyword>
<evidence type="ECO:0000256" key="5">
    <source>
        <dbReference type="NCBIfam" id="TIGR02228"/>
    </source>
</evidence>
<evidence type="ECO:0000313" key="8">
    <source>
        <dbReference type="Proteomes" id="UP000449906"/>
    </source>
</evidence>
<feature type="transmembrane region" description="Helical" evidence="6">
    <location>
        <begin position="20"/>
        <end position="38"/>
    </location>
</feature>
<evidence type="ECO:0000256" key="6">
    <source>
        <dbReference type="SAM" id="Phobius"/>
    </source>
</evidence>
<dbReference type="GO" id="GO:0004252">
    <property type="term" value="F:serine-type endopeptidase activity"/>
    <property type="evidence" value="ECO:0007669"/>
    <property type="project" value="UniProtKB-UniRule"/>
</dbReference>
<dbReference type="NCBIfam" id="TIGR02228">
    <property type="entry name" value="sigpep_I_arch"/>
    <property type="match status" value="1"/>
</dbReference>
<dbReference type="GO" id="GO:0009003">
    <property type="term" value="F:signal peptidase activity"/>
    <property type="evidence" value="ECO:0007669"/>
    <property type="project" value="UniProtKB-EC"/>
</dbReference>
<dbReference type="InterPro" id="IPR036286">
    <property type="entry name" value="LexA/Signal_pep-like_sf"/>
</dbReference>
<dbReference type="SUPFAM" id="SSF51306">
    <property type="entry name" value="LexA/Signal peptidase"/>
    <property type="match status" value="1"/>
</dbReference>
<dbReference type="AlphaFoldDB" id="A0A7J5E3L7"/>
<comment type="caution">
    <text evidence="7">The sequence shown here is derived from an EMBL/GenBank/DDBJ whole genome shotgun (WGS) entry which is preliminary data.</text>
</comment>
<dbReference type="EC" id="3.4.21.89" evidence="5"/>
<protein>
    <recommendedName>
        <fullName evidence="5">Signal peptidase I</fullName>
        <ecNumber evidence="5">3.4.21.89</ecNumber>
    </recommendedName>
</protein>
<dbReference type="GO" id="GO:0006465">
    <property type="term" value="P:signal peptide processing"/>
    <property type="evidence" value="ECO:0007669"/>
    <property type="project" value="UniProtKB-UniRule"/>
</dbReference>
<proteinExistence type="predicted"/>
<dbReference type="Proteomes" id="UP000449906">
    <property type="component" value="Unassembled WGS sequence"/>
</dbReference>
<accession>A0A7J5E3L7</accession>
<evidence type="ECO:0000256" key="1">
    <source>
        <dbReference type="ARBA" id="ARBA00004370"/>
    </source>
</evidence>
<dbReference type="GO" id="GO:0016020">
    <property type="term" value="C:membrane"/>
    <property type="evidence" value="ECO:0007669"/>
    <property type="project" value="UniProtKB-SubCell"/>
</dbReference>
<evidence type="ECO:0000313" key="7">
    <source>
        <dbReference type="EMBL" id="KAB2812851.1"/>
    </source>
</evidence>
<keyword evidence="3 6" id="KW-1133">Transmembrane helix</keyword>
<gene>
    <name evidence="7" type="ORF">F9L07_14085</name>
</gene>
<comment type="subcellular location">
    <subcellularLocation>
        <location evidence="1">Membrane</location>
    </subcellularLocation>
</comment>
<evidence type="ECO:0000256" key="4">
    <source>
        <dbReference type="ARBA" id="ARBA00023136"/>
    </source>
</evidence>
<organism evidence="7 8">
    <name type="scientific">Nocardioides simplex</name>
    <name type="common">Arthrobacter simplex</name>
    <dbReference type="NCBI Taxonomy" id="2045"/>
    <lineage>
        <taxon>Bacteria</taxon>
        <taxon>Bacillati</taxon>
        <taxon>Actinomycetota</taxon>
        <taxon>Actinomycetes</taxon>
        <taxon>Propionibacteriales</taxon>
        <taxon>Nocardioidaceae</taxon>
        <taxon>Pimelobacter</taxon>
    </lineage>
</organism>
<reference evidence="7 8" key="1">
    <citation type="submission" date="2019-09" db="EMBL/GenBank/DDBJ databases">
        <title>Pimelobacter sp. isolated from Paulinella.</title>
        <authorList>
            <person name="Jeong S.E."/>
        </authorList>
    </citation>
    <scope>NUCLEOTIDE SEQUENCE [LARGE SCALE GENOMIC DNA]</scope>
    <source>
        <strain evidence="7 8">Pch-N</strain>
    </source>
</reference>
<evidence type="ECO:0000256" key="3">
    <source>
        <dbReference type="ARBA" id="ARBA00022989"/>
    </source>
</evidence>
<name>A0A7J5E3L7_NOCSI</name>
<dbReference type="CDD" id="cd06530">
    <property type="entry name" value="S26_SPase_I"/>
    <property type="match status" value="1"/>
</dbReference>
<evidence type="ECO:0000256" key="2">
    <source>
        <dbReference type="ARBA" id="ARBA00022692"/>
    </source>
</evidence>
<keyword evidence="7" id="KW-0378">Hydrolase</keyword>
<sequence length="196" mass="20794">MGRRPAQRRDEEPVKRLGAWFGTALLAVVTLAATAYVLPSLLGYERYVITGGSMDGTYDKGSIVLERAVPAADLRVGDVITYQPPASSGVSTLVTHRIVRIGHDAAGRQVLRTQGDANPDPDPWRFSLESDQQPVVTASVPYAGHVMIALADRHTRMAIVGIPAAIVALISLVQLIGALRERPASPVGRVAGVTGP</sequence>
<dbReference type="InterPro" id="IPR019533">
    <property type="entry name" value="Peptidase_S26"/>
</dbReference>